<evidence type="ECO:0000256" key="2">
    <source>
        <dbReference type="ARBA" id="ARBA00010680"/>
    </source>
</evidence>
<evidence type="ECO:0000313" key="11">
    <source>
        <dbReference type="Proteomes" id="UP000625711"/>
    </source>
</evidence>
<feature type="signal peptide" evidence="9">
    <location>
        <begin position="1"/>
        <end position="23"/>
    </location>
</feature>
<evidence type="ECO:0000256" key="6">
    <source>
        <dbReference type="ARBA" id="ARBA00022859"/>
    </source>
</evidence>
<dbReference type="GO" id="GO:0050829">
    <property type="term" value="P:defense response to Gram-negative bacterium"/>
    <property type="evidence" value="ECO:0007669"/>
    <property type="project" value="TreeGrafter"/>
</dbReference>
<accession>A0A834IC41</accession>
<evidence type="ECO:0000256" key="9">
    <source>
        <dbReference type="SAM" id="SignalP"/>
    </source>
</evidence>
<reference evidence="10" key="1">
    <citation type="submission" date="2020-08" db="EMBL/GenBank/DDBJ databases">
        <title>Genome sequencing and assembly of the red palm weevil Rhynchophorus ferrugineus.</title>
        <authorList>
            <person name="Dias G.B."/>
            <person name="Bergman C.M."/>
            <person name="Manee M."/>
        </authorList>
    </citation>
    <scope>NUCLEOTIDE SEQUENCE</scope>
    <source>
        <strain evidence="10">AA-2017</strain>
        <tissue evidence="10">Whole larva</tissue>
    </source>
</reference>
<evidence type="ECO:0000256" key="7">
    <source>
        <dbReference type="ARBA" id="ARBA00023022"/>
    </source>
</evidence>
<evidence type="ECO:0000256" key="5">
    <source>
        <dbReference type="ARBA" id="ARBA00022588"/>
    </source>
</evidence>
<proteinExistence type="inferred from homology"/>
<evidence type="ECO:0000313" key="10">
    <source>
        <dbReference type="EMBL" id="KAF7278225.1"/>
    </source>
</evidence>
<evidence type="ECO:0000256" key="3">
    <source>
        <dbReference type="ARBA" id="ARBA00022525"/>
    </source>
</evidence>
<keyword evidence="9" id="KW-0732">Signal</keyword>
<comment type="similarity">
    <text evidence="2 8">Belongs to the cecropin family.</text>
</comment>
<keyword evidence="3" id="KW-0964">Secreted</keyword>
<keyword evidence="5 8" id="KW-0399">Innate immunity</keyword>
<gene>
    <name evidence="10" type="ORF">GWI33_008582</name>
</gene>
<comment type="subcellular location">
    <subcellularLocation>
        <location evidence="1 8">Secreted</location>
    </subcellularLocation>
</comment>
<dbReference type="GO" id="GO:0005615">
    <property type="term" value="C:extracellular space"/>
    <property type="evidence" value="ECO:0007669"/>
    <property type="project" value="TreeGrafter"/>
</dbReference>
<keyword evidence="7 8" id="KW-0044">Antibiotic</keyword>
<evidence type="ECO:0000256" key="8">
    <source>
        <dbReference type="RuleBase" id="RU003948"/>
    </source>
</evidence>
<organism evidence="10 11">
    <name type="scientific">Rhynchophorus ferrugineus</name>
    <name type="common">Red palm weevil</name>
    <name type="synonym">Curculio ferrugineus</name>
    <dbReference type="NCBI Taxonomy" id="354439"/>
    <lineage>
        <taxon>Eukaryota</taxon>
        <taxon>Metazoa</taxon>
        <taxon>Ecdysozoa</taxon>
        <taxon>Arthropoda</taxon>
        <taxon>Hexapoda</taxon>
        <taxon>Insecta</taxon>
        <taxon>Pterygota</taxon>
        <taxon>Neoptera</taxon>
        <taxon>Endopterygota</taxon>
        <taxon>Coleoptera</taxon>
        <taxon>Polyphaga</taxon>
        <taxon>Cucujiformia</taxon>
        <taxon>Curculionidae</taxon>
        <taxon>Dryophthorinae</taxon>
        <taxon>Rhynchophorus</taxon>
    </lineage>
</organism>
<dbReference type="PANTHER" id="PTHR38329:SF1">
    <property type="entry name" value="CECROPIN-A1-RELATED"/>
    <property type="match status" value="1"/>
</dbReference>
<feature type="chain" id="PRO_5032532713" evidence="9">
    <location>
        <begin position="24"/>
        <end position="69"/>
    </location>
</feature>
<dbReference type="GO" id="GO:0045087">
    <property type="term" value="P:innate immune response"/>
    <property type="evidence" value="ECO:0007669"/>
    <property type="project" value="UniProtKB-KW"/>
</dbReference>
<keyword evidence="4 8" id="KW-0929">Antimicrobial</keyword>
<name>A0A834IC41_RHYFE</name>
<keyword evidence="11" id="KW-1185">Reference proteome</keyword>
<evidence type="ECO:0000256" key="4">
    <source>
        <dbReference type="ARBA" id="ARBA00022529"/>
    </source>
</evidence>
<dbReference type="InterPro" id="IPR020400">
    <property type="entry name" value="CecC/Srx/CECD"/>
</dbReference>
<comment type="caution">
    <text evidence="10">The sequence shown here is derived from an EMBL/GenBank/DDBJ whole genome shotgun (WGS) entry which is preliminary data.</text>
</comment>
<dbReference type="PANTHER" id="PTHR38329">
    <property type="entry name" value="CECROPIN-A1-RELATED"/>
    <property type="match status" value="1"/>
</dbReference>
<dbReference type="AlphaFoldDB" id="A0A834IC41"/>
<protein>
    <submittedName>
        <fullName evidence="10">Uncharacterized protein</fullName>
    </submittedName>
</protein>
<dbReference type="GO" id="GO:0019731">
    <property type="term" value="P:antibacterial humoral response"/>
    <property type="evidence" value="ECO:0007669"/>
    <property type="project" value="InterPro"/>
</dbReference>
<evidence type="ECO:0000256" key="1">
    <source>
        <dbReference type="ARBA" id="ARBA00004613"/>
    </source>
</evidence>
<dbReference type="GO" id="GO:0050830">
    <property type="term" value="P:defense response to Gram-positive bacterium"/>
    <property type="evidence" value="ECO:0007669"/>
    <property type="project" value="TreeGrafter"/>
</dbReference>
<sequence length="69" mass="7490">MKFLHIFVFVILVVATVFGSAEAKPGWLKKQLKSVEKGVRRVRDRAQENLPLVAGYVGVAAQAGLVPGK</sequence>
<keyword evidence="6 8" id="KW-0391">Immunity</keyword>
<dbReference type="Proteomes" id="UP000625711">
    <property type="component" value="Unassembled WGS sequence"/>
</dbReference>
<dbReference type="EMBL" id="JAACXV010000404">
    <property type="protein sequence ID" value="KAF7278225.1"/>
    <property type="molecule type" value="Genomic_DNA"/>
</dbReference>